<proteinExistence type="predicted"/>
<dbReference type="SUPFAM" id="SSF56349">
    <property type="entry name" value="DNA breaking-rejoining enzymes"/>
    <property type="match status" value="1"/>
</dbReference>
<feature type="domain" description="Tyr recombinase" evidence="3">
    <location>
        <begin position="154"/>
        <end position="329"/>
    </location>
</feature>
<dbReference type="InterPro" id="IPR050090">
    <property type="entry name" value="Tyrosine_recombinase_XerCD"/>
</dbReference>
<organism evidence="4 5">
    <name type="scientific">Solidesulfovibrio carbinoliphilus subsp. oakridgensis</name>
    <dbReference type="NCBI Taxonomy" id="694327"/>
    <lineage>
        <taxon>Bacteria</taxon>
        <taxon>Pseudomonadati</taxon>
        <taxon>Thermodesulfobacteriota</taxon>
        <taxon>Desulfovibrionia</taxon>
        <taxon>Desulfovibrionales</taxon>
        <taxon>Desulfovibrionaceae</taxon>
        <taxon>Solidesulfovibrio</taxon>
    </lineage>
</organism>
<keyword evidence="1" id="KW-0233">DNA recombination</keyword>
<dbReference type="eggNOG" id="COG0582">
    <property type="taxonomic scope" value="Bacteria"/>
</dbReference>
<dbReference type="RefSeq" id="WP_009182898.1">
    <property type="nucleotide sequence ID" value="NZ_CM001368.1"/>
</dbReference>
<evidence type="ECO:0000256" key="2">
    <source>
        <dbReference type="SAM" id="MobiDB-lite"/>
    </source>
</evidence>
<dbReference type="HOGENOM" id="CLU_065764_0_0_7"/>
<protein>
    <submittedName>
        <fullName evidence="4">Integrase family protein</fullName>
    </submittedName>
</protein>
<dbReference type="PROSITE" id="PS51898">
    <property type="entry name" value="TYR_RECOMBINASE"/>
    <property type="match status" value="1"/>
</dbReference>
<dbReference type="Pfam" id="PF00589">
    <property type="entry name" value="Phage_integrase"/>
    <property type="match status" value="1"/>
</dbReference>
<dbReference type="InterPro" id="IPR002104">
    <property type="entry name" value="Integrase_catalytic"/>
</dbReference>
<dbReference type="PANTHER" id="PTHR30349">
    <property type="entry name" value="PHAGE INTEGRASE-RELATED"/>
    <property type="match status" value="1"/>
</dbReference>
<dbReference type="InterPro" id="IPR013762">
    <property type="entry name" value="Integrase-like_cat_sf"/>
</dbReference>
<dbReference type="Proteomes" id="UP000004662">
    <property type="component" value="Chromosome"/>
</dbReference>
<feature type="region of interest" description="Disordered" evidence="2">
    <location>
        <begin position="335"/>
        <end position="355"/>
    </location>
</feature>
<dbReference type="GO" id="GO:0015074">
    <property type="term" value="P:DNA integration"/>
    <property type="evidence" value="ECO:0007669"/>
    <property type="project" value="InterPro"/>
</dbReference>
<dbReference type="EMBL" id="CM001368">
    <property type="protein sequence ID" value="EHJ49574.1"/>
    <property type="molecule type" value="Genomic_DNA"/>
</dbReference>
<dbReference type="GO" id="GO:0003677">
    <property type="term" value="F:DNA binding"/>
    <property type="evidence" value="ECO:0007669"/>
    <property type="project" value="InterPro"/>
</dbReference>
<dbReference type="PANTHER" id="PTHR30349:SF64">
    <property type="entry name" value="PROPHAGE INTEGRASE INTD-RELATED"/>
    <property type="match status" value="1"/>
</dbReference>
<dbReference type="GO" id="GO:0006310">
    <property type="term" value="P:DNA recombination"/>
    <property type="evidence" value="ECO:0007669"/>
    <property type="project" value="UniProtKB-KW"/>
</dbReference>
<reference evidence="5" key="1">
    <citation type="journal article" date="2015" name="Genome Announc.">
        <title>High-Quality Draft Genome Sequence of Desulfovibrio carbinoliphilus FW-101-2B, an Organic Acid-Oxidizing Sulfate-Reducing Bacterium Isolated from Uranium(VI)-Contaminated Groundwater.</title>
        <authorList>
            <person name="Ramsay B.D."/>
            <person name="Hwang C."/>
            <person name="Woo H.L."/>
            <person name="Carroll S.L."/>
            <person name="Lucas S."/>
            <person name="Han J."/>
            <person name="Lapidus A.L."/>
            <person name="Cheng J.F."/>
            <person name="Goodwin L.A."/>
            <person name="Pitluck S."/>
            <person name="Peters L."/>
            <person name="Chertkov O."/>
            <person name="Held B."/>
            <person name="Detter J.C."/>
            <person name="Han C.S."/>
            <person name="Tapia R."/>
            <person name="Land M.L."/>
            <person name="Hauser L.J."/>
            <person name="Kyrpides N.C."/>
            <person name="Ivanova N.N."/>
            <person name="Mikhailova N."/>
            <person name="Pagani I."/>
            <person name="Woyke T."/>
            <person name="Arkin A.P."/>
            <person name="Dehal P."/>
            <person name="Chivian D."/>
            <person name="Criddle C.S."/>
            <person name="Wu W."/>
            <person name="Chakraborty R."/>
            <person name="Hazen T.C."/>
            <person name="Fields M.W."/>
        </authorList>
    </citation>
    <scope>NUCLEOTIDE SEQUENCE [LARGE SCALE GENOMIC DNA]</scope>
    <source>
        <strain evidence="5">FW-101-2B</strain>
    </source>
</reference>
<name>G7Q5L5_9BACT</name>
<evidence type="ECO:0000313" key="4">
    <source>
        <dbReference type="EMBL" id="EHJ49574.1"/>
    </source>
</evidence>
<dbReference type="AlphaFoldDB" id="G7Q5L5"/>
<evidence type="ECO:0000259" key="3">
    <source>
        <dbReference type="PROSITE" id="PS51898"/>
    </source>
</evidence>
<accession>G7Q5L5</accession>
<dbReference type="STRING" id="694327.DFW101_3578"/>
<dbReference type="InterPro" id="IPR011010">
    <property type="entry name" value="DNA_brk_join_enz"/>
</dbReference>
<sequence>MPYKLKRRGKTVWRGQARIGEKTIQRQFSTKKEAQDWELNHDQPQPTVTRSVSLLGWATEYLAYCVRYASKTTNDKANVFRRLFASVSHETQAGAFDRKQALTFLQAQFQGRSGYAANKDRKNLAAAWAWGADYLEGFPAINPFKLVRKFPEAREPRYVPTEADFWTVADAATGQDRVLLLSMLYLAARKGEVYRLTWADVDFSRSQVRLTTRKRQDGSMEEEWVPMVGELYDVLLAHRQVARNEWVFTQTVGRHDGKPYTENRGFPQELCREVKVKPFGCHAIRHLTASILARADVPMVVIQGILRHKKLSTTERYVRRMETVRPYLECLSGGQKRTKSVPKMNPPKAVTSGGL</sequence>
<dbReference type="Gene3D" id="1.10.443.10">
    <property type="entry name" value="Intergrase catalytic core"/>
    <property type="match status" value="1"/>
</dbReference>
<evidence type="ECO:0000313" key="5">
    <source>
        <dbReference type="Proteomes" id="UP000004662"/>
    </source>
</evidence>
<evidence type="ECO:0000256" key="1">
    <source>
        <dbReference type="ARBA" id="ARBA00023172"/>
    </source>
</evidence>
<keyword evidence="5" id="KW-1185">Reference proteome</keyword>
<dbReference type="OrthoDB" id="5450216at2"/>
<gene>
    <name evidence="4" type="ORF">DFW101_3578</name>
</gene>